<dbReference type="SMART" id="SM00727">
    <property type="entry name" value="STI1"/>
    <property type="match status" value="1"/>
</dbReference>
<dbReference type="InterPro" id="IPR009060">
    <property type="entry name" value="UBA-like_sf"/>
</dbReference>
<dbReference type="NCBIfam" id="TIGR00601">
    <property type="entry name" value="rad23"/>
    <property type="match status" value="1"/>
</dbReference>
<dbReference type="SUPFAM" id="SSF46934">
    <property type="entry name" value="UBA-like"/>
    <property type="match status" value="2"/>
</dbReference>
<feature type="region of interest" description="Disordered" evidence="6">
    <location>
        <begin position="288"/>
        <end position="308"/>
    </location>
</feature>
<dbReference type="PROSITE" id="PS50030">
    <property type="entry name" value="UBA"/>
    <property type="match status" value="2"/>
</dbReference>
<dbReference type="Pfam" id="PF00627">
    <property type="entry name" value="UBA"/>
    <property type="match status" value="2"/>
</dbReference>
<dbReference type="InterPro" id="IPR036353">
    <property type="entry name" value="XPC-bd_sf"/>
</dbReference>
<evidence type="ECO:0000256" key="6">
    <source>
        <dbReference type="SAM" id="MobiDB-lite"/>
    </source>
</evidence>
<dbReference type="Pfam" id="PF09280">
    <property type="entry name" value="XPC-binding"/>
    <property type="match status" value="1"/>
</dbReference>
<dbReference type="Gene3D" id="1.10.10.540">
    <property type="entry name" value="XPC-binding domain"/>
    <property type="match status" value="1"/>
</dbReference>
<dbReference type="SUPFAM" id="SSF54236">
    <property type="entry name" value="Ubiquitin-like"/>
    <property type="match status" value="1"/>
</dbReference>
<evidence type="ECO:0000256" key="3">
    <source>
        <dbReference type="ARBA" id="ARBA00023204"/>
    </source>
</evidence>
<evidence type="ECO:0000256" key="5">
    <source>
        <dbReference type="RuleBase" id="RU367049"/>
    </source>
</evidence>
<dbReference type="Gene3D" id="1.10.8.10">
    <property type="entry name" value="DNA helicase RuvA subunit, C-terminal domain"/>
    <property type="match status" value="2"/>
</dbReference>
<dbReference type="GO" id="GO:0043161">
    <property type="term" value="P:proteasome-mediated ubiquitin-dependent protein catabolic process"/>
    <property type="evidence" value="ECO:0007669"/>
    <property type="project" value="UniProtKB-UniRule"/>
</dbReference>
<comment type="subcellular location">
    <subcellularLocation>
        <location evidence="5">Nucleus</location>
    </subcellularLocation>
    <subcellularLocation>
        <location evidence="5">Cytoplasm</location>
    </subcellularLocation>
</comment>
<proteinExistence type="inferred from homology"/>
<reference evidence="9" key="1">
    <citation type="submission" date="2020-11" db="EMBL/GenBank/DDBJ databases">
        <authorList>
            <person name="Tran Van P."/>
        </authorList>
    </citation>
    <scope>NUCLEOTIDE SEQUENCE</scope>
</reference>
<keyword evidence="1" id="KW-0677">Repeat</keyword>
<dbReference type="SMART" id="SM00165">
    <property type="entry name" value="UBA"/>
    <property type="match status" value="2"/>
</dbReference>
<dbReference type="InterPro" id="IPR015360">
    <property type="entry name" value="XPC-bd"/>
</dbReference>
<comment type="similarity">
    <text evidence="5">Belongs to the RAD23 family.</text>
</comment>
<evidence type="ECO:0000259" key="7">
    <source>
        <dbReference type="PROSITE" id="PS50030"/>
    </source>
</evidence>
<dbReference type="PANTHER" id="PTHR10621:SF0">
    <property type="entry name" value="UV EXCISION REPAIR PROTEIN RAD23"/>
    <property type="match status" value="1"/>
</dbReference>
<comment type="function">
    <text evidence="5">Multiubiquitin chain receptor involved in modulation of proteasomal degradation. Involved in nucleotide excision repair.</text>
</comment>
<accession>A0A7R9A0N6</accession>
<evidence type="ECO:0000256" key="2">
    <source>
        <dbReference type="ARBA" id="ARBA00022763"/>
    </source>
</evidence>
<gene>
    <name evidence="9" type="ORF">DSTB1V02_LOCUS1634</name>
</gene>
<dbReference type="AlphaFoldDB" id="A0A7R9A0N6"/>
<keyword evidence="4 5" id="KW-0539">Nucleus</keyword>
<dbReference type="FunFam" id="3.10.20.90:FF:000254">
    <property type="entry name" value="UV excision repair protein Rad23"/>
    <property type="match status" value="1"/>
</dbReference>
<dbReference type="CDD" id="cd01805">
    <property type="entry name" value="Ubl_Rad23"/>
    <property type="match status" value="1"/>
</dbReference>
<feature type="compositionally biased region" description="Basic and acidic residues" evidence="6">
    <location>
        <begin position="94"/>
        <end position="110"/>
    </location>
</feature>
<protein>
    <recommendedName>
        <fullName evidence="5">UV excision repair protein RAD23</fullName>
    </recommendedName>
</protein>
<dbReference type="FunFam" id="1.10.10.540:FF:000001">
    <property type="entry name" value="UV excision repair protein RAD23 B"/>
    <property type="match status" value="1"/>
</dbReference>
<feature type="domain" description="UBA" evidence="7">
    <location>
        <begin position="319"/>
        <end position="359"/>
    </location>
</feature>
<keyword evidence="10" id="KW-1185">Reference proteome</keyword>
<evidence type="ECO:0000313" key="9">
    <source>
        <dbReference type="EMBL" id="CAD7241652.1"/>
    </source>
</evidence>
<dbReference type="Gene3D" id="3.10.20.90">
    <property type="entry name" value="Phosphatidylinositol 3-kinase Catalytic Subunit, Chain A, domain 1"/>
    <property type="match status" value="1"/>
</dbReference>
<keyword evidence="2 5" id="KW-0227">DNA damage</keyword>
<keyword evidence="5" id="KW-0963">Cytoplasm</keyword>
<dbReference type="EMBL" id="CAJPEV010000160">
    <property type="protein sequence ID" value="CAG0881594.1"/>
    <property type="molecule type" value="Genomic_DNA"/>
</dbReference>
<dbReference type="GO" id="GO:0003684">
    <property type="term" value="F:damaged DNA binding"/>
    <property type="evidence" value="ECO:0007669"/>
    <property type="project" value="UniProtKB-UniRule"/>
</dbReference>
<dbReference type="FunFam" id="1.10.8.10:FF:000002">
    <property type="entry name" value="UV excision repair protein RAD23 homolog"/>
    <property type="match status" value="1"/>
</dbReference>
<dbReference type="GO" id="GO:0006289">
    <property type="term" value="P:nucleotide-excision repair"/>
    <property type="evidence" value="ECO:0007669"/>
    <property type="project" value="UniProtKB-UniRule"/>
</dbReference>
<sequence>MKITIKTLQQQTFEVEIDGNSKVKELKEKIEGIKGRDYQASSQKLIYAGKILDDESPLSEYHIDEKKFVVIMVAKPKPAPPAGPSDPTVAAAEALKKQEESSKPKEEKARSPPPAPSQPTERSSKPHGSTGVPVTESSSPESALLTGEEYEKVLRNIMEMGYEKAEVERALRASYNNPDRAVEYLLTGIPASASEPQQESSIESQEAETRGIETAPTTDGLFNIVINTVNPLSFLRSQPQFQQMRQVLQSNPSLLNTVLQQIGQSNPQLLQLISQNQEAFIRMLNEPAGSGGSTVSGDANSGSGGGPGDVIPGVIHVTPADKEAIERLKALGFPEHQVIEAYFACDKNENLAANYLLSQNFDE</sequence>
<evidence type="ECO:0000313" key="10">
    <source>
        <dbReference type="Proteomes" id="UP000677054"/>
    </source>
</evidence>
<organism evidence="9">
    <name type="scientific">Darwinula stevensoni</name>
    <dbReference type="NCBI Taxonomy" id="69355"/>
    <lineage>
        <taxon>Eukaryota</taxon>
        <taxon>Metazoa</taxon>
        <taxon>Ecdysozoa</taxon>
        <taxon>Arthropoda</taxon>
        <taxon>Crustacea</taxon>
        <taxon>Oligostraca</taxon>
        <taxon>Ostracoda</taxon>
        <taxon>Podocopa</taxon>
        <taxon>Podocopida</taxon>
        <taxon>Darwinulocopina</taxon>
        <taxon>Darwinuloidea</taxon>
        <taxon>Darwinulidae</taxon>
        <taxon>Darwinula</taxon>
    </lineage>
</organism>
<dbReference type="GO" id="GO:0031593">
    <property type="term" value="F:polyubiquitin modification-dependent protein binding"/>
    <property type="evidence" value="ECO:0007669"/>
    <property type="project" value="UniProtKB-UniRule"/>
</dbReference>
<dbReference type="CDD" id="cd14427">
    <property type="entry name" value="UBA2_HR23A"/>
    <property type="match status" value="1"/>
</dbReference>
<feature type="domain" description="Ubiquitin-like" evidence="8">
    <location>
        <begin position="1"/>
        <end position="78"/>
    </location>
</feature>
<keyword evidence="3 5" id="KW-0234">DNA repair</keyword>
<dbReference type="EMBL" id="LR899677">
    <property type="protein sequence ID" value="CAD7241652.1"/>
    <property type="molecule type" value="Genomic_DNA"/>
</dbReference>
<evidence type="ECO:0000256" key="4">
    <source>
        <dbReference type="ARBA" id="ARBA00023242"/>
    </source>
</evidence>
<feature type="region of interest" description="Disordered" evidence="6">
    <location>
        <begin position="78"/>
        <end position="146"/>
    </location>
</feature>
<dbReference type="GO" id="GO:0070628">
    <property type="term" value="F:proteasome binding"/>
    <property type="evidence" value="ECO:0007669"/>
    <property type="project" value="TreeGrafter"/>
</dbReference>
<dbReference type="InterPro" id="IPR006636">
    <property type="entry name" value="STI1_HS-bd"/>
</dbReference>
<feature type="compositionally biased region" description="Low complexity" evidence="6">
    <location>
        <begin position="191"/>
        <end position="204"/>
    </location>
</feature>
<dbReference type="SUPFAM" id="SSF101238">
    <property type="entry name" value="XPC-binding domain"/>
    <property type="match status" value="1"/>
</dbReference>
<dbReference type="OrthoDB" id="419317at2759"/>
<dbReference type="InterPro" id="IPR015940">
    <property type="entry name" value="UBA"/>
</dbReference>
<dbReference type="InterPro" id="IPR000626">
    <property type="entry name" value="Ubiquitin-like_dom"/>
</dbReference>
<dbReference type="Proteomes" id="UP000677054">
    <property type="component" value="Unassembled WGS sequence"/>
</dbReference>
<dbReference type="GO" id="GO:0043130">
    <property type="term" value="F:ubiquitin binding"/>
    <property type="evidence" value="ECO:0007669"/>
    <property type="project" value="UniProtKB-UniRule"/>
</dbReference>
<dbReference type="GO" id="GO:0005829">
    <property type="term" value="C:cytosol"/>
    <property type="evidence" value="ECO:0007669"/>
    <property type="project" value="TreeGrafter"/>
</dbReference>
<dbReference type="GO" id="GO:0005654">
    <property type="term" value="C:nucleoplasm"/>
    <property type="evidence" value="ECO:0007669"/>
    <property type="project" value="TreeGrafter"/>
</dbReference>
<dbReference type="SMART" id="SM00213">
    <property type="entry name" value="UBQ"/>
    <property type="match status" value="1"/>
</dbReference>
<dbReference type="InterPro" id="IPR029071">
    <property type="entry name" value="Ubiquitin-like_domsf"/>
</dbReference>
<feature type="region of interest" description="Disordered" evidence="6">
    <location>
        <begin position="191"/>
        <end position="215"/>
    </location>
</feature>
<dbReference type="FunFam" id="1.10.8.10:FF:000003">
    <property type="entry name" value="UV excision repair protein RAD23 homolog"/>
    <property type="match status" value="1"/>
</dbReference>
<dbReference type="InterPro" id="IPR004806">
    <property type="entry name" value="Rad23"/>
</dbReference>
<feature type="domain" description="UBA" evidence="7">
    <location>
        <begin position="148"/>
        <end position="188"/>
    </location>
</feature>
<dbReference type="PANTHER" id="PTHR10621">
    <property type="entry name" value="UV EXCISION REPAIR PROTEIN RAD23"/>
    <property type="match status" value="1"/>
</dbReference>
<dbReference type="Pfam" id="PF00240">
    <property type="entry name" value="ubiquitin"/>
    <property type="match status" value="1"/>
</dbReference>
<dbReference type="PRINTS" id="PR01839">
    <property type="entry name" value="RAD23PROTEIN"/>
</dbReference>
<evidence type="ECO:0000259" key="8">
    <source>
        <dbReference type="PROSITE" id="PS50053"/>
    </source>
</evidence>
<dbReference type="PROSITE" id="PS50053">
    <property type="entry name" value="UBIQUITIN_2"/>
    <property type="match status" value="1"/>
</dbReference>
<evidence type="ECO:0000256" key="1">
    <source>
        <dbReference type="ARBA" id="ARBA00022737"/>
    </source>
</evidence>
<name>A0A7R9A0N6_9CRUS</name>